<dbReference type="Proteomes" id="UP000002219">
    <property type="component" value="Chromosome 1"/>
</dbReference>
<name>D7B4T0_NOCDD</name>
<protein>
    <submittedName>
        <fullName evidence="1">Uncharacterized conserved protein UCP028498</fullName>
    </submittedName>
</protein>
<dbReference type="Gene3D" id="2.30.110.10">
    <property type="entry name" value="Electron Transport, Fmn-binding Protein, Chain A"/>
    <property type="match status" value="1"/>
</dbReference>
<accession>D7B4T0</accession>
<dbReference type="OrthoDB" id="162563at2"/>
<gene>
    <name evidence="1" type="ordered locus">Ndas_1691</name>
</gene>
<evidence type="ECO:0000313" key="2">
    <source>
        <dbReference type="Proteomes" id="UP000002219"/>
    </source>
</evidence>
<proteinExistence type="predicted"/>
<dbReference type="Pfam" id="PF10012">
    <property type="entry name" value="DUF2255"/>
    <property type="match status" value="1"/>
</dbReference>
<evidence type="ECO:0000313" key="1">
    <source>
        <dbReference type="EMBL" id="ADH67120.1"/>
    </source>
</evidence>
<dbReference type="HOGENOM" id="CLU_133265_1_0_11"/>
<keyword evidence="2" id="KW-1185">Reference proteome</keyword>
<dbReference type="AlphaFoldDB" id="D7B4T0"/>
<dbReference type="InterPro" id="IPR016888">
    <property type="entry name" value="UCP028498"/>
</dbReference>
<dbReference type="EMBL" id="CP002040">
    <property type="protein sequence ID" value="ADH67120.1"/>
    <property type="molecule type" value="Genomic_DNA"/>
</dbReference>
<sequence>MTTWTSEELARITDAEELRLAPLRVDGRPDSRGRVWVVRDGDDLYVRSLSGRVSDWYRSTRVRPRGRVRVGRVARNVVFVDADPGLNDRIDAAYRAKYGHYATSHLRAITSPEAAATTLRLVPYPDCRRSGSRRHAGR</sequence>
<dbReference type="eggNOG" id="COG4334">
    <property type="taxonomic scope" value="Bacteria"/>
</dbReference>
<dbReference type="KEGG" id="nda:Ndas_1691"/>
<reference evidence="1 2" key="1">
    <citation type="journal article" date="2010" name="Stand. Genomic Sci.">
        <title>Complete genome sequence of Nocardiopsis dassonvillei type strain (IMRU 509).</title>
        <authorList>
            <person name="Sun H."/>
            <person name="Lapidus A."/>
            <person name="Nolan M."/>
            <person name="Lucas S."/>
            <person name="Del Rio T.G."/>
            <person name="Tice H."/>
            <person name="Cheng J.F."/>
            <person name="Tapia R."/>
            <person name="Han C."/>
            <person name="Goodwin L."/>
            <person name="Pitluck S."/>
            <person name="Pagani I."/>
            <person name="Ivanova N."/>
            <person name="Mavromatis K."/>
            <person name="Mikhailova N."/>
            <person name="Pati A."/>
            <person name="Chen A."/>
            <person name="Palaniappan K."/>
            <person name="Land M."/>
            <person name="Hauser L."/>
            <person name="Chang Y.J."/>
            <person name="Jeffries C.D."/>
            <person name="Djao O.D."/>
            <person name="Rohde M."/>
            <person name="Sikorski J."/>
            <person name="Goker M."/>
            <person name="Woyke T."/>
            <person name="Bristow J."/>
            <person name="Eisen J.A."/>
            <person name="Markowitz V."/>
            <person name="Hugenholtz P."/>
            <person name="Kyrpides N.C."/>
            <person name="Klenk H.P."/>
        </authorList>
    </citation>
    <scope>NUCLEOTIDE SEQUENCE [LARGE SCALE GENOMIC DNA]</scope>
    <source>
        <strain evidence="2">ATCC 23218 / DSM 43111 / CIP 107115 / JCM 7437 / KCTC 9190 / NBRC 14626 / NCTC 10488 / NRRL B-5397 / IMRU 509</strain>
    </source>
</reference>
<dbReference type="RefSeq" id="WP_013152727.1">
    <property type="nucleotide sequence ID" value="NC_014210.1"/>
</dbReference>
<organism evidence="1 2">
    <name type="scientific">Nocardiopsis dassonvillei (strain ATCC 23218 / DSM 43111 / CIP 107115 / JCM 7437 / KCTC 9190 / NBRC 14626 / NCTC 10488 / NRRL B-5397 / IMRU 509)</name>
    <name type="common">Actinomadura dassonvillei</name>
    <dbReference type="NCBI Taxonomy" id="446468"/>
    <lineage>
        <taxon>Bacteria</taxon>
        <taxon>Bacillati</taxon>
        <taxon>Actinomycetota</taxon>
        <taxon>Actinomycetes</taxon>
        <taxon>Streptosporangiales</taxon>
        <taxon>Nocardiopsidaceae</taxon>
        <taxon>Nocardiopsis</taxon>
    </lineage>
</organism>
<dbReference type="InterPro" id="IPR012349">
    <property type="entry name" value="Split_barrel_FMN-bd"/>
</dbReference>
<dbReference type="STRING" id="446468.Ndas_1691"/>
<dbReference type="GeneID" id="91484293"/>